<evidence type="ECO:0000313" key="1">
    <source>
        <dbReference type="EMBL" id="QIE60465.1"/>
    </source>
</evidence>
<sequence length="252" mass="28624">MALLLLLVVQVAGQEVSLQGKITNLEDIEGIHVLNTTSRYNAVTDAFGNFSITAKPLDTLLFSSVHYLPKKVEISEEIQERGIIVITLEKLINELDEVFLGSKLTGDLDQDIKNINVKKTINFKDVGIPGFEGEPEEKIPTVIGQTIGPTHINIDALYKHISGYYKKLRIQRKWEAENQTVASILYKYDETFFERAYGIPKDRTYDFLLFCIETSTLQADFRKQGHARVLGIFKKQAAVYLERIDLPSEKKE</sequence>
<gene>
    <name evidence="1" type="ORF">G5B37_13095</name>
</gene>
<keyword evidence="2" id="KW-1185">Reference proteome</keyword>
<dbReference type="RefSeq" id="WP_164680477.1">
    <property type="nucleotide sequence ID" value="NZ_CP049057.1"/>
</dbReference>
<dbReference type="SUPFAM" id="SSF49464">
    <property type="entry name" value="Carboxypeptidase regulatory domain-like"/>
    <property type="match status" value="1"/>
</dbReference>
<dbReference type="Proteomes" id="UP000505306">
    <property type="component" value="Chromosome"/>
</dbReference>
<name>A0A6G6GPD8_9FLAO</name>
<keyword evidence="1" id="KW-0645">Protease</keyword>
<dbReference type="AlphaFoldDB" id="A0A6G6GPD8"/>
<dbReference type="InterPro" id="IPR008969">
    <property type="entry name" value="CarboxyPept-like_regulatory"/>
</dbReference>
<organism evidence="1 2">
    <name type="scientific">Rasiella rasia</name>
    <dbReference type="NCBI Taxonomy" id="2744027"/>
    <lineage>
        <taxon>Bacteria</taxon>
        <taxon>Pseudomonadati</taxon>
        <taxon>Bacteroidota</taxon>
        <taxon>Flavobacteriia</taxon>
        <taxon>Flavobacteriales</taxon>
        <taxon>Flavobacteriaceae</taxon>
        <taxon>Rasiella</taxon>
    </lineage>
</organism>
<evidence type="ECO:0000313" key="2">
    <source>
        <dbReference type="Proteomes" id="UP000505306"/>
    </source>
</evidence>
<keyword evidence="1" id="KW-0378">Hydrolase</keyword>
<proteinExistence type="predicted"/>
<keyword evidence="1" id="KW-0121">Carboxypeptidase</keyword>
<accession>A0A6G6GPD8</accession>
<dbReference type="EMBL" id="CP049057">
    <property type="protein sequence ID" value="QIE60465.1"/>
    <property type="molecule type" value="Genomic_DNA"/>
</dbReference>
<dbReference type="GO" id="GO:0004180">
    <property type="term" value="F:carboxypeptidase activity"/>
    <property type="evidence" value="ECO:0007669"/>
    <property type="project" value="UniProtKB-KW"/>
</dbReference>
<protein>
    <submittedName>
        <fullName evidence="1">Carboxypeptidase-like regulatory domain-containing protein</fullName>
    </submittedName>
</protein>
<dbReference type="KEGG" id="mgel:G5B37_13095"/>
<reference evidence="1 2" key="1">
    <citation type="submission" date="2020-02" db="EMBL/GenBank/DDBJ databases">
        <title>Complete genome sequence of Flavobacteriaceae bacterium.</title>
        <authorList>
            <person name="Kim S.-J."/>
            <person name="Kim Y.-S."/>
            <person name="Kim K.-H."/>
        </authorList>
    </citation>
    <scope>NUCLEOTIDE SEQUENCE [LARGE SCALE GENOMIC DNA]</scope>
    <source>
        <strain evidence="1 2">RR4-40</strain>
    </source>
</reference>